<dbReference type="Pfam" id="PF18974">
    <property type="entry name" value="DUF5710"/>
    <property type="match status" value="1"/>
</dbReference>
<dbReference type="RefSeq" id="WP_161053396.1">
    <property type="nucleotide sequence ID" value="NZ_WWCT01000001.1"/>
</dbReference>
<dbReference type="Proteomes" id="UP000642144">
    <property type="component" value="Unassembled WGS sequence"/>
</dbReference>
<dbReference type="Gene3D" id="1.10.486.10">
    <property type="entry name" value="PCRA, domain 4"/>
    <property type="match status" value="1"/>
</dbReference>
<dbReference type="InterPro" id="IPR043764">
    <property type="entry name" value="DUF5710"/>
</dbReference>
<evidence type="ECO:0000256" key="2">
    <source>
        <dbReference type="ARBA" id="ARBA00022801"/>
    </source>
</evidence>
<dbReference type="Pfam" id="PF13361">
    <property type="entry name" value="UvrD_C"/>
    <property type="match status" value="1"/>
</dbReference>
<gene>
    <name evidence="12" type="ORF">GTP69_02650</name>
</gene>
<dbReference type="SUPFAM" id="SSF52540">
    <property type="entry name" value="P-loop containing nucleoside triphosphate hydrolases"/>
    <property type="match status" value="1"/>
</dbReference>
<comment type="caution">
    <text evidence="12">The sequence shown here is derived from an EMBL/GenBank/DDBJ whole genome shotgun (WGS) entry which is preliminary data.</text>
</comment>
<evidence type="ECO:0000256" key="10">
    <source>
        <dbReference type="PROSITE-ProRule" id="PRU00560"/>
    </source>
</evidence>
<dbReference type="PROSITE" id="PS51198">
    <property type="entry name" value="UVRD_HELICASE_ATP_BIND"/>
    <property type="match status" value="1"/>
</dbReference>
<keyword evidence="2 10" id="KW-0378">Hydrolase</keyword>
<evidence type="ECO:0000256" key="9">
    <source>
        <dbReference type="ARBA" id="ARBA00048988"/>
    </source>
</evidence>
<keyword evidence="1 10" id="KW-0547">Nucleotide-binding</keyword>
<name>A0ABW9VUI2_9BURK</name>
<comment type="catalytic activity">
    <reaction evidence="6">
        <text>Couples ATP hydrolysis with the unwinding of duplex DNA by translocating in the 3'-5' direction.</text>
        <dbReference type="EC" id="5.6.2.4"/>
    </reaction>
</comment>
<dbReference type="EC" id="5.6.2.4" evidence="7"/>
<feature type="domain" description="UvrD-like helicase ATP-binding" evidence="11">
    <location>
        <begin position="20"/>
        <end position="318"/>
    </location>
</feature>
<dbReference type="InterPro" id="IPR027417">
    <property type="entry name" value="P-loop_NTPase"/>
</dbReference>
<dbReference type="InterPro" id="IPR014016">
    <property type="entry name" value="UvrD-like_ATP-bd"/>
</dbReference>
<accession>A0ABW9VUI2</accession>
<evidence type="ECO:0000313" key="13">
    <source>
        <dbReference type="Proteomes" id="UP000642144"/>
    </source>
</evidence>
<evidence type="ECO:0000256" key="6">
    <source>
        <dbReference type="ARBA" id="ARBA00034617"/>
    </source>
</evidence>
<evidence type="ECO:0000313" key="12">
    <source>
        <dbReference type="EMBL" id="MYN25300.1"/>
    </source>
</evidence>
<evidence type="ECO:0000256" key="4">
    <source>
        <dbReference type="ARBA" id="ARBA00022840"/>
    </source>
</evidence>
<feature type="binding site" evidence="10">
    <location>
        <begin position="41"/>
        <end position="48"/>
    </location>
    <ligand>
        <name>ATP</name>
        <dbReference type="ChEBI" id="CHEBI:30616"/>
    </ligand>
</feature>
<proteinExistence type="predicted"/>
<dbReference type="Gene3D" id="3.40.50.300">
    <property type="entry name" value="P-loop containing nucleotide triphosphate hydrolases"/>
    <property type="match status" value="2"/>
</dbReference>
<evidence type="ECO:0000256" key="8">
    <source>
        <dbReference type="ARBA" id="ARBA00034923"/>
    </source>
</evidence>
<reference evidence="12 13" key="1">
    <citation type="submission" date="2019-12" db="EMBL/GenBank/DDBJ databases">
        <title>Novel species isolated from a subtropical stream in China.</title>
        <authorList>
            <person name="Lu H."/>
        </authorList>
    </citation>
    <scope>NUCLEOTIDE SEQUENCE [LARGE SCALE GENOMIC DNA]</scope>
    <source>
        <strain evidence="12 13">CY42W</strain>
    </source>
</reference>
<evidence type="ECO:0000256" key="3">
    <source>
        <dbReference type="ARBA" id="ARBA00022806"/>
    </source>
</evidence>
<evidence type="ECO:0000259" key="11">
    <source>
        <dbReference type="PROSITE" id="PS51198"/>
    </source>
</evidence>
<organism evidence="12 13">
    <name type="scientific">Duganella levis</name>
    <dbReference type="NCBI Taxonomy" id="2692169"/>
    <lineage>
        <taxon>Bacteria</taxon>
        <taxon>Pseudomonadati</taxon>
        <taxon>Pseudomonadota</taxon>
        <taxon>Betaproteobacteria</taxon>
        <taxon>Burkholderiales</taxon>
        <taxon>Oxalobacteraceae</taxon>
        <taxon>Telluria group</taxon>
        <taxon>Duganella</taxon>
    </lineage>
</organism>
<keyword evidence="13" id="KW-1185">Reference proteome</keyword>
<sequence>MNQPTPNNTTNTPRFTPQGLIPTAEQTAIQLAQNKVVLVDANAGAAKTTTLALRIGEALARKLAPEQILALTFTPEAREVLRRRLQEVGVPSALAERVAVLSFEDFAAWMMDLADNDDVRQCRDLRALKEHALRAIDRTADRYAGSVDGLELHTHSVALSQFLDVQQSLKATMALDSDVEFMGHDEAAEQLGIPLSDYLATLEYEAMRLDGGAGAVFRGPFDASYDLACNLHQGARLAEQFPDYRLVLCDELHDLNEASFRILEALIDRPQAFFVGAGDKDQVIHAKLGASDDYLKRRFSERFTKLVRYPLTQTWRHGPHLAYAMAEFKQKRVESALPLRTEILHAHYAASDDNAECAQRVVAAVRQWKADGNAYDGCAILIRDRHQSMAIENALIEADIDYRTPPMAGYLQRDEILFLRGLLGIALKDFSAVKSEQVRVAVVEALVAFSEMKFSTHRMDNFKQQIMKSPDLLGELFMIEDERRDGVELDYRDVASAGTKRAVIAALAWLSTVDPAAPAAAVLTELCDRVQLAATARRIFVRAYDASVITKSIASLLAAAAASGQSLREFWNAVNAREAFIRRKRDRKSVLIECAGNAKGKEFEHVILPFLEEGEFPHPSQPRREEENLFYVAATRARARLTLIAPSEQNARSSFIAQMRLPKSSAAADSALERNQRAPVATPPTRCYLTAGFQDKDHVKALGAKFDIARRAWYVESGSDLTPFLAWMKK</sequence>
<evidence type="ECO:0000256" key="7">
    <source>
        <dbReference type="ARBA" id="ARBA00034808"/>
    </source>
</evidence>
<dbReference type="PANTHER" id="PTHR11070:SF2">
    <property type="entry name" value="ATP-DEPENDENT DNA HELICASE SRS2"/>
    <property type="match status" value="1"/>
</dbReference>
<comment type="catalytic activity">
    <reaction evidence="9">
        <text>ATP + H2O = ADP + phosphate + H(+)</text>
        <dbReference type="Rhea" id="RHEA:13065"/>
        <dbReference type="ChEBI" id="CHEBI:15377"/>
        <dbReference type="ChEBI" id="CHEBI:15378"/>
        <dbReference type="ChEBI" id="CHEBI:30616"/>
        <dbReference type="ChEBI" id="CHEBI:43474"/>
        <dbReference type="ChEBI" id="CHEBI:456216"/>
        <dbReference type="EC" id="5.6.2.4"/>
    </reaction>
</comment>
<dbReference type="EMBL" id="WWCT01000001">
    <property type="protein sequence ID" value="MYN25300.1"/>
    <property type="molecule type" value="Genomic_DNA"/>
</dbReference>
<keyword evidence="3 10" id="KW-0347">Helicase</keyword>
<keyword evidence="5" id="KW-0413">Isomerase</keyword>
<dbReference type="Pfam" id="PF00580">
    <property type="entry name" value="UvrD-helicase"/>
    <property type="match status" value="1"/>
</dbReference>
<dbReference type="InterPro" id="IPR000212">
    <property type="entry name" value="DNA_helicase_UvrD/REP"/>
</dbReference>
<evidence type="ECO:0000256" key="1">
    <source>
        <dbReference type="ARBA" id="ARBA00022741"/>
    </source>
</evidence>
<protein>
    <recommendedName>
        <fullName evidence="7">DNA 3'-5' helicase</fullName>
        <ecNumber evidence="7">5.6.2.4</ecNumber>
    </recommendedName>
    <alternativeName>
        <fullName evidence="8">DNA 3'-5' helicase II</fullName>
    </alternativeName>
</protein>
<dbReference type="InterPro" id="IPR014017">
    <property type="entry name" value="DNA_helicase_UvrD-like_C"/>
</dbReference>
<evidence type="ECO:0000256" key="5">
    <source>
        <dbReference type="ARBA" id="ARBA00023235"/>
    </source>
</evidence>
<dbReference type="PANTHER" id="PTHR11070">
    <property type="entry name" value="UVRD / RECB / PCRA DNA HELICASE FAMILY MEMBER"/>
    <property type="match status" value="1"/>
</dbReference>
<keyword evidence="4 10" id="KW-0067">ATP-binding</keyword>